<feature type="compositionally biased region" description="Basic and acidic residues" evidence="1">
    <location>
        <begin position="496"/>
        <end position="516"/>
    </location>
</feature>
<feature type="compositionally biased region" description="Basic and acidic residues" evidence="1">
    <location>
        <begin position="315"/>
        <end position="328"/>
    </location>
</feature>
<feature type="compositionally biased region" description="Basic and acidic residues" evidence="1">
    <location>
        <begin position="73"/>
        <end position="84"/>
    </location>
</feature>
<dbReference type="GO" id="GO:0003729">
    <property type="term" value="F:mRNA binding"/>
    <property type="evidence" value="ECO:0007669"/>
    <property type="project" value="TreeGrafter"/>
</dbReference>
<dbReference type="Pfam" id="PF01480">
    <property type="entry name" value="PWI"/>
    <property type="match status" value="1"/>
</dbReference>
<feature type="region of interest" description="Disordered" evidence="1">
    <location>
        <begin position="315"/>
        <end position="405"/>
    </location>
</feature>
<feature type="compositionally biased region" description="Pro residues" evidence="1">
    <location>
        <begin position="1"/>
        <end position="11"/>
    </location>
</feature>
<feature type="region of interest" description="Disordered" evidence="1">
    <location>
        <begin position="496"/>
        <end position="519"/>
    </location>
</feature>
<dbReference type="SMART" id="SM00311">
    <property type="entry name" value="PWI"/>
    <property type="match status" value="1"/>
</dbReference>
<organism evidence="3 4">
    <name type="scientific">Elasticomyces elasticus</name>
    <dbReference type="NCBI Taxonomy" id="574655"/>
    <lineage>
        <taxon>Eukaryota</taxon>
        <taxon>Fungi</taxon>
        <taxon>Dikarya</taxon>
        <taxon>Ascomycota</taxon>
        <taxon>Pezizomycotina</taxon>
        <taxon>Dothideomycetes</taxon>
        <taxon>Dothideomycetidae</taxon>
        <taxon>Mycosphaerellales</taxon>
        <taxon>Teratosphaeriaceae</taxon>
        <taxon>Elasticomyces</taxon>
    </lineage>
</organism>
<sequence>MSYNSPFPPGPSYTSASTLGAPPGFVPPTNWNASTVRFTPDTHQPNPNSSNFRGPNAEPLGNGNPRRSGLGAPRDDNGRLDRERQAVRESMAALQPPTREEVARTIFVGGLGEGCPGDEALEEVLRCAGKLRRWTRARDADDVVCKFGFAEYEDVDSLDAANVIFEGGVDVPVFSKDGGVVREGDAGEVKTMKLLIVVDEASRKYIQEWKGRGREDEDARQFRLDGCREDLRQCVTGITNAASYAANNGLSANGDTAMTNGMDEPLPLPGNGITLPGLEDELSDIPAEMRATVAGEIRSFRDRSTRRDLERMKMEEAMGASERREGALGRRLTPPLDSIPSGPRGQTGGIRGGNVPQGPRARGGAQLPSDYVNGVAFVGANGGTNGVNIDREDEDAEESDDELERKRQAVRTEDLDRQYADLERKHLNRERQRNAALAREKAREDEEGGARERENDMIRVRLAEWDDEEEVRLGREEYYSDRAGWLRKRGMWRAREEREDERDRRAEEEEKAREAGTDGNSVEMADAFLEQTGAELQQTKAIPAAGQGVKISLGSAAARQRGPAATASAVPKRGMAEIESLLEDEEDAARQGIGKRTLNLKPIADLPHTHQQQQDLSDTERAAARQALAAEIPTTTAELFATPLNYTYLTTNIIENEIRPFVVKKVVEYLGVQEDLLVDTVVGGLRERKGGAELVGELEGALEEEAEVLVRRVWRLGVFWGEAGARGLN</sequence>
<dbReference type="SUPFAM" id="SSF54928">
    <property type="entry name" value="RNA-binding domain, RBD"/>
    <property type="match status" value="1"/>
</dbReference>
<evidence type="ECO:0000313" key="3">
    <source>
        <dbReference type="EMBL" id="KAK5699738.1"/>
    </source>
</evidence>
<dbReference type="InterPro" id="IPR035979">
    <property type="entry name" value="RBD_domain_sf"/>
</dbReference>
<evidence type="ECO:0000313" key="4">
    <source>
        <dbReference type="Proteomes" id="UP001310594"/>
    </source>
</evidence>
<dbReference type="GO" id="GO:0005681">
    <property type="term" value="C:spliceosomal complex"/>
    <property type="evidence" value="ECO:0007669"/>
    <property type="project" value="TreeGrafter"/>
</dbReference>
<reference evidence="3" key="1">
    <citation type="submission" date="2023-08" db="EMBL/GenBank/DDBJ databases">
        <title>Black Yeasts Isolated from many extreme environments.</title>
        <authorList>
            <person name="Coleine C."/>
            <person name="Stajich J.E."/>
            <person name="Selbmann L."/>
        </authorList>
    </citation>
    <scope>NUCLEOTIDE SEQUENCE</scope>
    <source>
        <strain evidence="3">CCFEE 5810</strain>
    </source>
</reference>
<dbReference type="InterPro" id="IPR052768">
    <property type="entry name" value="RBM25"/>
</dbReference>
<comment type="caution">
    <text evidence="3">The sequence shown here is derived from an EMBL/GenBank/DDBJ whole genome shotgun (WGS) entry which is preliminary data.</text>
</comment>
<feature type="compositionally biased region" description="Acidic residues" evidence="1">
    <location>
        <begin position="391"/>
        <end position="402"/>
    </location>
</feature>
<dbReference type="InterPro" id="IPR002483">
    <property type="entry name" value="PWI_dom"/>
</dbReference>
<accession>A0AAN7WAW4</accession>
<protein>
    <recommendedName>
        <fullName evidence="2">PWI domain-containing protein</fullName>
    </recommendedName>
</protein>
<evidence type="ECO:0000256" key="1">
    <source>
        <dbReference type="SAM" id="MobiDB-lite"/>
    </source>
</evidence>
<name>A0AAN7WAW4_9PEZI</name>
<dbReference type="Proteomes" id="UP001310594">
    <property type="component" value="Unassembled WGS sequence"/>
</dbReference>
<dbReference type="AlphaFoldDB" id="A0AAN7WAW4"/>
<proteinExistence type="predicted"/>
<feature type="region of interest" description="Disordered" evidence="1">
    <location>
        <begin position="421"/>
        <end position="452"/>
    </location>
</feature>
<gene>
    <name evidence="3" type="ORF">LTR97_005869</name>
</gene>
<feature type="region of interest" description="Disordered" evidence="1">
    <location>
        <begin position="1"/>
        <end position="84"/>
    </location>
</feature>
<dbReference type="EMBL" id="JAVRQU010000008">
    <property type="protein sequence ID" value="KAK5699738.1"/>
    <property type="molecule type" value="Genomic_DNA"/>
</dbReference>
<feature type="compositionally biased region" description="Polar residues" evidence="1">
    <location>
        <begin position="29"/>
        <end position="53"/>
    </location>
</feature>
<evidence type="ECO:0000259" key="2">
    <source>
        <dbReference type="PROSITE" id="PS51025"/>
    </source>
</evidence>
<dbReference type="PROSITE" id="PS51025">
    <property type="entry name" value="PWI"/>
    <property type="match status" value="1"/>
</dbReference>
<dbReference type="PANTHER" id="PTHR18806:SF4">
    <property type="entry name" value="RNA-BINDING PROTEIN 25"/>
    <property type="match status" value="1"/>
</dbReference>
<feature type="domain" description="PWI" evidence="2">
    <location>
        <begin position="637"/>
        <end position="729"/>
    </location>
</feature>
<dbReference type="PANTHER" id="PTHR18806">
    <property type="entry name" value="RBM25 PROTEIN"/>
    <property type="match status" value="1"/>
</dbReference>
<dbReference type="Gene3D" id="1.20.1390.10">
    <property type="entry name" value="PWI domain"/>
    <property type="match status" value="1"/>
</dbReference>